<evidence type="ECO:0000313" key="6">
    <source>
        <dbReference type="EMBL" id="PTM58308.1"/>
    </source>
</evidence>
<dbReference type="PROSITE" id="PS00211">
    <property type="entry name" value="ABC_TRANSPORTER_1"/>
    <property type="match status" value="1"/>
</dbReference>
<dbReference type="GO" id="GO:0005524">
    <property type="term" value="F:ATP binding"/>
    <property type="evidence" value="ECO:0007669"/>
    <property type="project" value="UniProtKB-KW"/>
</dbReference>
<keyword evidence="7" id="KW-1185">Reference proteome</keyword>
<protein>
    <submittedName>
        <fullName evidence="6">ABC-2 type transport system ATP-binding protein</fullName>
    </submittedName>
</protein>
<dbReference type="AlphaFoldDB" id="A0A2T4Z8T9"/>
<dbReference type="SMART" id="SM00382">
    <property type="entry name" value="AAA"/>
    <property type="match status" value="1"/>
</dbReference>
<dbReference type="InterPro" id="IPR027417">
    <property type="entry name" value="P-loop_NTPase"/>
</dbReference>
<dbReference type="PROSITE" id="PS50893">
    <property type="entry name" value="ABC_TRANSPORTER_2"/>
    <property type="match status" value="1"/>
</dbReference>
<evidence type="ECO:0000256" key="2">
    <source>
        <dbReference type="ARBA" id="ARBA00022448"/>
    </source>
</evidence>
<dbReference type="CDD" id="cd03268">
    <property type="entry name" value="ABC_BcrA_bacitracin_resist"/>
    <property type="match status" value="1"/>
</dbReference>
<keyword evidence="3" id="KW-0547">Nucleotide-binding</keyword>
<keyword evidence="2" id="KW-0813">Transport</keyword>
<evidence type="ECO:0000256" key="4">
    <source>
        <dbReference type="ARBA" id="ARBA00022840"/>
    </source>
</evidence>
<dbReference type="Proteomes" id="UP000241639">
    <property type="component" value="Unassembled WGS sequence"/>
</dbReference>
<keyword evidence="4 6" id="KW-0067">ATP-binding</keyword>
<sequence length="311" mass="34536">MPPDERRVVLSVRGLHKTISKRKIIHDVSFDVLEGEVFGFLGPNGAGKTTTIRMLVGLIRPTGGTVTIGGHDLSRHFTHAIRQVGAIVENPEMYPYLTGRENLEHFARMEGPISYERIEEVVKLVELTERIDDTVKTYSLGMRQRLGIAQALLRQPQLLILDEPTNGLDPAGIREMRGFIQRLAKEEGISVFISSHILHEVQTLCDRVAIISNGKVIRTGPVSQLLEGEPPVEWRLHPIEKGMEVLRSLASVTALEYLPDNGIIRTHLPQEAIAAANGALLNAGVQVTEIRQKHPTLEDVFLQMTEGDHIA</sequence>
<evidence type="ECO:0000259" key="5">
    <source>
        <dbReference type="PROSITE" id="PS50893"/>
    </source>
</evidence>
<proteinExistence type="inferred from homology"/>
<evidence type="ECO:0000313" key="7">
    <source>
        <dbReference type="Proteomes" id="UP000241639"/>
    </source>
</evidence>
<comment type="similarity">
    <text evidence="1">Belongs to the ABC transporter superfamily.</text>
</comment>
<organism evidence="6 7">
    <name type="scientific">Desmospora activa DSM 45169</name>
    <dbReference type="NCBI Taxonomy" id="1121389"/>
    <lineage>
        <taxon>Bacteria</taxon>
        <taxon>Bacillati</taxon>
        <taxon>Bacillota</taxon>
        <taxon>Bacilli</taxon>
        <taxon>Bacillales</taxon>
        <taxon>Thermoactinomycetaceae</taxon>
        <taxon>Desmospora</taxon>
    </lineage>
</organism>
<dbReference type="PANTHER" id="PTHR43335">
    <property type="entry name" value="ABC TRANSPORTER, ATP-BINDING PROTEIN"/>
    <property type="match status" value="1"/>
</dbReference>
<dbReference type="InterPro" id="IPR003439">
    <property type="entry name" value="ABC_transporter-like_ATP-bd"/>
</dbReference>
<dbReference type="InterPro" id="IPR003593">
    <property type="entry name" value="AAA+_ATPase"/>
</dbReference>
<dbReference type="PANTHER" id="PTHR43335:SF4">
    <property type="entry name" value="ABC TRANSPORTER, ATP-BINDING PROTEIN"/>
    <property type="match status" value="1"/>
</dbReference>
<dbReference type="Gene3D" id="3.40.50.300">
    <property type="entry name" value="P-loop containing nucleotide triphosphate hydrolases"/>
    <property type="match status" value="1"/>
</dbReference>
<dbReference type="OrthoDB" id="9804819at2"/>
<dbReference type="InterPro" id="IPR017871">
    <property type="entry name" value="ABC_transporter-like_CS"/>
</dbReference>
<comment type="caution">
    <text evidence="6">The sequence shown here is derived from an EMBL/GenBank/DDBJ whole genome shotgun (WGS) entry which is preliminary data.</text>
</comment>
<name>A0A2T4Z8T9_9BACL</name>
<dbReference type="EMBL" id="PZZP01000001">
    <property type="protein sequence ID" value="PTM58308.1"/>
    <property type="molecule type" value="Genomic_DNA"/>
</dbReference>
<accession>A0A2T4Z8T9</accession>
<dbReference type="GO" id="GO:0016887">
    <property type="term" value="F:ATP hydrolysis activity"/>
    <property type="evidence" value="ECO:0007669"/>
    <property type="project" value="InterPro"/>
</dbReference>
<dbReference type="SUPFAM" id="SSF52540">
    <property type="entry name" value="P-loop containing nucleoside triphosphate hydrolases"/>
    <property type="match status" value="1"/>
</dbReference>
<dbReference type="RefSeq" id="WP_107725129.1">
    <property type="nucleotide sequence ID" value="NZ_PZZP01000001.1"/>
</dbReference>
<reference evidence="6 7" key="1">
    <citation type="submission" date="2018-04" db="EMBL/GenBank/DDBJ databases">
        <title>Genomic Encyclopedia of Archaeal and Bacterial Type Strains, Phase II (KMG-II): from individual species to whole genera.</title>
        <authorList>
            <person name="Goeker M."/>
        </authorList>
    </citation>
    <scope>NUCLEOTIDE SEQUENCE [LARGE SCALE GENOMIC DNA]</scope>
    <source>
        <strain evidence="6 7">DSM 45169</strain>
    </source>
</reference>
<feature type="domain" description="ABC transporter" evidence="5">
    <location>
        <begin position="10"/>
        <end position="238"/>
    </location>
</feature>
<gene>
    <name evidence="6" type="ORF">C8J48_0889</name>
</gene>
<evidence type="ECO:0000256" key="1">
    <source>
        <dbReference type="ARBA" id="ARBA00005417"/>
    </source>
</evidence>
<dbReference type="Pfam" id="PF00005">
    <property type="entry name" value="ABC_tran"/>
    <property type="match status" value="1"/>
</dbReference>
<evidence type="ECO:0000256" key="3">
    <source>
        <dbReference type="ARBA" id="ARBA00022741"/>
    </source>
</evidence>